<dbReference type="AlphaFoldDB" id="A0A6N3GN48"/>
<accession>A0A6N3GN48</accession>
<name>A0A6N3GN48_9CLOT</name>
<dbReference type="Pfam" id="PF19866">
    <property type="entry name" value="DUF6339"/>
    <property type="match status" value="1"/>
</dbReference>
<dbReference type="InterPro" id="IPR045920">
    <property type="entry name" value="DUF6339"/>
</dbReference>
<evidence type="ECO:0000313" key="1">
    <source>
        <dbReference type="EMBL" id="VYU65988.1"/>
    </source>
</evidence>
<sequence length="255" mass="29936">MTKIRLKYVTENALYDLKTEFENYKEHYHDMNNEWFIEHLNKINGLLDSGIECDNFIENLNYNEDYQISDFENTKIIYSALKDLDPSTASDERLWVGLAHSQLWNFIKYRRKNEIESNDGNKIQNSFFFMRGNKRSLYVNCISRLWWTGYLTYDEGAEDPFHLTEIICKNAFASTLLLVSSNNFISNRKIAKGYLMSLKEREKTEGKISRYHFVKAAKYLNNLGSATLLDSLDYIEIKEIVDEVLNNEFGVISNS</sequence>
<dbReference type="EMBL" id="CACRTV010000087">
    <property type="protein sequence ID" value="VYU65988.1"/>
    <property type="molecule type" value="Genomic_DNA"/>
</dbReference>
<protein>
    <submittedName>
        <fullName evidence="1">Uncharacterized protein</fullName>
    </submittedName>
</protein>
<organism evidence="1">
    <name type="scientific">Clostridium paraputrificum</name>
    <dbReference type="NCBI Taxonomy" id="29363"/>
    <lineage>
        <taxon>Bacteria</taxon>
        <taxon>Bacillati</taxon>
        <taxon>Bacillota</taxon>
        <taxon>Clostridia</taxon>
        <taxon>Eubacteriales</taxon>
        <taxon>Clostridiaceae</taxon>
        <taxon>Clostridium</taxon>
    </lineage>
</organism>
<dbReference type="RefSeq" id="WP_156563196.1">
    <property type="nucleotide sequence ID" value="NZ_CACRTV010000087.1"/>
</dbReference>
<proteinExistence type="predicted"/>
<reference evidence="1" key="1">
    <citation type="submission" date="2019-11" db="EMBL/GenBank/DDBJ databases">
        <authorList>
            <person name="Feng L."/>
        </authorList>
    </citation>
    <scope>NUCLEOTIDE SEQUENCE</scope>
    <source>
        <strain evidence="1">CParaputrificumLFYP93</strain>
    </source>
</reference>
<gene>
    <name evidence="1" type="ORF">CPLFYP93_03212</name>
</gene>